<evidence type="ECO:0000256" key="10">
    <source>
        <dbReference type="ARBA" id="ARBA00023002"/>
    </source>
</evidence>
<organism evidence="18 19">
    <name type="scientific">Elliptochloris bilobata</name>
    <dbReference type="NCBI Taxonomy" id="381761"/>
    <lineage>
        <taxon>Eukaryota</taxon>
        <taxon>Viridiplantae</taxon>
        <taxon>Chlorophyta</taxon>
        <taxon>core chlorophytes</taxon>
        <taxon>Trebouxiophyceae</taxon>
        <taxon>Trebouxiophyceae incertae sedis</taxon>
        <taxon>Elliptochloris clade</taxon>
        <taxon>Elliptochloris</taxon>
    </lineage>
</organism>
<dbReference type="EMBL" id="JALJOU010000021">
    <property type="protein sequence ID" value="KAK9837430.1"/>
    <property type="molecule type" value="Genomic_DNA"/>
</dbReference>
<accession>A0AAW1RUM2</accession>
<dbReference type="GO" id="GO:0004656">
    <property type="term" value="F:procollagen-proline 4-dioxygenase activity"/>
    <property type="evidence" value="ECO:0007669"/>
    <property type="project" value="UniProtKB-EC"/>
</dbReference>
<keyword evidence="6" id="KW-0479">Metal-binding</keyword>
<dbReference type="InterPro" id="IPR003582">
    <property type="entry name" value="ShKT_dom"/>
</dbReference>
<gene>
    <name evidence="18" type="ORF">WJX81_001827</name>
</gene>
<dbReference type="InterPro" id="IPR006620">
    <property type="entry name" value="Pro_4_hyd_alph"/>
</dbReference>
<comment type="subcellular location">
    <subcellularLocation>
        <location evidence="2">Endoplasmic reticulum membrane</location>
        <topology evidence="2">Single-pass type II membrane protein</topology>
    </subcellularLocation>
</comment>
<evidence type="ECO:0000256" key="1">
    <source>
        <dbReference type="ARBA" id="ARBA00001961"/>
    </source>
</evidence>
<sequence length="309" mass="33853">MPNTSLGRQNASNARNTAENTVQEPSKPQAPLHSTQAPGVQMHKWDGRVEEISWTPRAFVLKGFLGEHEVLHLIEKARPTMTKSVVLDSVTGESQDSEVRTSTGTFFALNEDTIIMEIERRIARVTQLPQLNGEGLQILHYVGGQKYEPHHDFFHDSVNQAPELGGQRVATILMYLTTPEEGGETVFPAAPLEMRVSGPQWSACARQGLAVKPRRGDALLFYSLQPNGELDESSLHGSCPVTKGEKWSATKWIHVGAFGGNEKQAKAKWGNCLDVDKRCAAWASQGECAANPGYMRKSCCRACEALAAA</sequence>
<evidence type="ECO:0000259" key="16">
    <source>
        <dbReference type="PROSITE" id="PS51471"/>
    </source>
</evidence>
<evidence type="ECO:0000256" key="7">
    <source>
        <dbReference type="ARBA" id="ARBA00022964"/>
    </source>
</evidence>
<dbReference type="PROSITE" id="PS51471">
    <property type="entry name" value="FE2OG_OXY"/>
    <property type="match status" value="1"/>
</dbReference>
<reference evidence="18 19" key="1">
    <citation type="journal article" date="2024" name="Nat. Commun.">
        <title>Phylogenomics reveals the evolutionary origins of lichenization in chlorophyte algae.</title>
        <authorList>
            <person name="Puginier C."/>
            <person name="Libourel C."/>
            <person name="Otte J."/>
            <person name="Skaloud P."/>
            <person name="Haon M."/>
            <person name="Grisel S."/>
            <person name="Petersen M."/>
            <person name="Berrin J.G."/>
            <person name="Delaux P.M."/>
            <person name="Dal Grande F."/>
            <person name="Keller J."/>
        </authorList>
    </citation>
    <scope>NUCLEOTIDE SEQUENCE [LARGE SCALE GENOMIC DNA]</scope>
    <source>
        <strain evidence="18 19">SAG 245.80</strain>
    </source>
</reference>
<evidence type="ECO:0000256" key="5">
    <source>
        <dbReference type="ARBA" id="ARBA00022692"/>
    </source>
</evidence>
<dbReference type="GO" id="GO:0005506">
    <property type="term" value="F:iron ion binding"/>
    <property type="evidence" value="ECO:0007669"/>
    <property type="project" value="InterPro"/>
</dbReference>
<dbReference type="InterPro" id="IPR005123">
    <property type="entry name" value="Oxoglu/Fe-dep_dioxygenase_dom"/>
</dbReference>
<feature type="domain" description="ShKT" evidence="17">
    <location>
        <begin position="272"/>
        <end position="307"/>
    </location>
</feature>
<comment type="cofactor">
    <cofactor evidence="1">
        <name>L-ascorbate</name>
        <dbReference type="ChEBI" id="CHEBI:38290"/>
    </cofactor>
</comment>
<evidence type="ECO:0000256" key="12">
    <source>
        <dbReference type="ARBA" id="ARBA00023136"/>
    </source>
</evidence>
<dbReference type="SMART" id="SM00702">
    <property type="entry name" value="P4Hc"/>
    <property type="match status" value="1"/>
</dbReference>
<comment type="similarity">
    <text evidence="3">Belongs to the P4HA family.</text>
</comment>
<evidence type="ECO:0000256" key="15">
    <source>
        <dbReference type="SAM" id="MobiDB-lite"/>
    </source>
</evidence>
<evidence type="ECO:0000256" key="4">
    <source>
        <dbReference type="ARBA" id="ARBA00012269"/>
    </source>
</evidence>
<dbReference type="FunFam" id="2.60.120.620:FF:000002">
    <property type="entry name" value="Prolyl 4-hydroxylase 4"/>
    <property type="match status" value="1"/>
</dbReference>
<dbReference type="PANTHER" id="PTHR10869">
    <property type="entry name" value="PROLYL 4-HYDROXYLASE ALPHA SUBUNIT"/>
    <property type="match status" value="1"/>
</dbReference>
<keyword evidence="13" id="KW-0325">Glycoprotein</keyword>
<evidence type="ECO:0000256" key="14">
    <source>
        <dbReference type="ARBA" id="ARBA00049169"/>
    </source>
</evidence>
<dbReference type="Gene3D" id="2.60.120.620">
    <property type="entry name" value="q2cbj1_9rhob like domain"/>
    <property type="match status" value="1"/>
</dbReference>
<protein>
    <recommendedName>
        <fullName evidence="4">procollagen-proline 4-dioxygenase</fullName>
        <ecNumber evidence="4">1.14.11.2</ecNumber>
    </recommendedName>
</protein>
<dbReference type="InterPro" id="IPR045054">
    <property type="entry name" value="P4HA-like"/>
</dbReference>
<feature type="domain" description="Fe2OG dioxygenase" evidence="16">
    <location>
        <begin position="132"/>
        <end position="255"/>
    </location>
</feature>
<comment type="caution">
    <text evidence="18">The sequence shown here is derived from an EMBL/GenBank/DDBJ whole genome shotgun (WGS) entry which is preliminary data.</text>
</comment>
<dbReference type="Pfam" id="PF13640">
    <property type="entry name" value="2OG-FeII_Oxy_3"/>
    <property type="match status" value="1"/>
</dbReference>
<dbReference type="EC" id="1.14.11.2" evidence="4"/>
<dbReference type="Pfam" id="PF01549">
    <property type="entry name" value="ShK"/>
    <property type="match status" value="1"/>
</dbReference>
<evidence type="ECO:0000256" key="6">
    <source>
        <dbReference type="ARBA" id="ARBA00022723"/>
    </source>
</evidence>
<evidence type="ECO:0000256" key="3">
    <source>
        <dbReference type="ARBA" id="ARBA00006511"/>
    </source>
</evidence>
<keyword evidence="19" id="KW-1185">Reference proteome</keyword>
<dbReference type="InterPro" id="IPR044862">
    <property type="entry name" value="Pro_4_hyd_alph_FE2OG_OXY"/>
</dbReference>
<keyword evidence="7" id="KW-0223">Dioxygenase</keyword>
<dbReference type="PANTHER" id="PTHR10869:SF238">
    <property type="entry name" value="PROLYL 4-HYDROXYLASE 6-RELATED"/>
    <property type="match status" value="1"/>
</dbReference>
<proteinExistence type="inferred from homology"/>
<keyword evidence="9" id="KW-1133">Transmembrane helix</keyword>
<evidence type="ECO:0000256" key="9">
    <source>
        <dbReference type="ARBA" id="ARBA00022989"/>
    </source>
</evidence>
<keyword evidence="12" id="KW-0472">Membrane</keyword>
<keyword evidence="5" id="KW-0812">Transmembrane</keyword>
<evidence type="ECO:0000256" key="11">
    <source>
        <dbReference type="ARBA" id="ARBA00023004"/>
    </source>
</evidence>
<dbReference type="PROSITE" id="PS51670">
    <property type="entry name" value="SHKT"/>
    <property type="match status" value="1"/>
</dbReference>
<dbReference type="GO" id="GO:0005789">
    <property type="term" value="C:endoplasmic reticulum membrane"/>
    <property type="evidence" value="ECO:0007669"/>
    <property type="project" value="UniProtKB-SubCell"/>
</dbReference>
<dbReference type="Proteomes" id="UP001445335">
    <property type="component" value="Unassembled WGS sequence"/>
</dbReference>
<evidence type="ECO:0000313" key="18">
    <source>
        <dbReference type="EMBL" id="KAK9837430.1"/>
    </source>
</evidence>
<evidence type="ECO:0000256" key="8">
    <source>
        <dbReference type="ARBA" id="ARBA00022968"/>
    </source>
</evidence>
<feature type="compositionally biased region" description="Polar residues" evidence="15">
    <location>
        <begin position="1"/>
        <end position="38"/>
    </location>
</feature>
<dbReference type="GO" id="GO:0031418">
    <property type="term" value="F:L-ascorbic acid binding"/>
    <property type="evidence" value="ECO:0007669"/>
    <property type="project" value="InterPro"/>
</dbReference>
<evidence type="ECO:0000259" key="17">
    <source>
        <dbReference type="PROSITE" id="PS51670"/>
    </source>
</evidence>
<evidence type="ECO:0000313" key="19">
    <source>
        <dbReference type="Proteomes" id="UP001445335"/>
    </source>
</evidence>
<keyword evidence="10" id="KW-0560">Oxidoreductase</keyword>
<evidence type="ECO:0000256" key="13">
    <source>
        <dbReference type="ARBA" id="ARBA00023180"/>
    </source>
</evidence>
<evidence type="ECO:0000256" key="2">
    <source>
        <dbReference type="ARBA" id="ARBA00004648"/>
    </source>
</evidence>
<comment type="catalytic activity">
    <reaction evidence="14">
        <text>L-prolyl-[collagen] + 2-oxoglutarate + O2 = trans-4-hydroxy-L-prolyl-[collagen] + succinate + CO2</text>
        <dbReference type="Rhea" id="RHEA:18945"/>
        <dbReference type="Rhea" id="RHEA-COMP:11676"/>
        <dbReference type="Rhea" id="RHEA-COMP:11680"/>
        <dbReference type="ChEBI" id="CHEBI:15379"/>
        <dbReference type="ChEBI" id="CHEBI:16526"/>
        <dbReference type="ChEBI" id="CHEBI:16810"/>
        <dbReference type="ChEBI" id="CHEBI:30031"/>
        <dbReference type="ChEBI" id="CHEBI:50342"/>
        <dbReference type="ChEBI" id="CHEBI:61965"/>
        <dbReference type="EC" id="1.14.11.2"/>
    </reaction>
</comment>
<name>A0AAW1RUM2_9CHLO</name>
<keyword evidence="8" id="KW-0735">Signal-anchor</keyword>
<dbReference type="AlphaFoldDB" id="A0AAW1RUM2"/>
<feature type="region of interest" description="Disordered" evidence="15">
    <location>
        <begin position="1"/>
        <end position="40"/>
    </location>
</feature>
<keyword evidence="11" id="KW-0408">Iron</keyword>